<protein>
    <submittedName>
        <fullName evidence="2 4">Uncharacterized protein</fullName>
    </submittedName>
</protein>
<proteinExistence type="predicted"/>
<keyword evidence="3" id="KW-1185">Reference proteome</keyword>
<accession>A0A183UQF5</accession>
<name>A0A183UQF5_TOXCA</name>
<sequence>MAFWSVSVVNCDDVRQRIRREILAEEDSLWKLMEVANRLSYRVTMSVLLALMRSTLRILLLLVLITEVCH</sequence>
<keyword evidence="1" id="KW-1133">Transmembrane helix</keyword>
<evidence type="ECO:0000256" key="1">
    <source>
        <dbReference type="SAM" id="Phobius"/>
    </source>
</evidence>
<reference evidence="4" key="1">
    <citation type="submission" date="2016-06" db="UniProtKB">
        <authorList>
            <consortium name="WormBaseParasite"/>
        </authorList>
    </citation>
    <scope>IDENTIFICATION</scope>
</reference>
<evidence type="ECO:0000313" key="2">
    <source>
        <dbReference type="EMBL" id="VDM42046.1"/>
    </source>
</evidence>
<organism evidence="3 4">
    <name type="scientific">Toxocara canis</name>
    <name type="common">Canine roundworm</name>
    <dbReference type="NCBI Taxonomy" id="6265"/>
    <lineage>
        <taxon>Eukaryota</taxon>
        <taxon>Metazoa</taxon>
        <taxon>Ecdysozoa</taxon>
        <taxon>Nematoda</taxon>
        <taxon>Chromadorea</taxon>
        <taxon>Rhabditida</taxon>
        <taxon>Spirurina</taxon>
        <taxon>Ascaridomorpha</taxon>
        <taxon>Ascaridoidea</taxon>
        <taxon>Toxocaridae</taxon>
        <taxon>Toxocara</taxon>
    </lineage>
</organism>
<dbReference type="EMBL" id="UYWY01020596">
    <property type="protein sequence ID" value="VDM42046.1"/>
    <property type="molecule type" value="Genomic_DNA"/>
</dbReference>
<keyword evidence="1" id="KW-0812">Transmembrane</keyword>
<dbReference type="WBParaSite" id="TCNE_0001072501-mRNA-1">
    <property type="protein sequence ID" value="TCNE_0001072501-mRNA-1"/>
    <property type="gene ID" value="TCNE_0001072501"/>
</dbReference>
<evidence type="ECO:0000313" key="4">
    <source>
        <dbReference type="WBParaSite" id="TCNE_0001072501-mRNA-1"/>
    </source>
</evidence>
<keyword evidence="1" id="KW-0472">Membrane</keyword>
<evidence type="ECO:0000313" key="3">
    <source>
        <dbReference type="Proteomes" id="UP000050794"/>
    </source>
</evidence>
<gene>
    <name evidence="2" type="ORF">TCNE_LOCUS10725</name>
</gene>
<dbReference type="AlphaFoldDB" id="A0A183UQF5"/>
<feature type="transmembrane region" description="Helical" evidence="1">
    <location>
        <begin position="39"/>
        <end position="65"/>
    </location>
</feature>
<dbReference type="Proteomes" id="UP000050794">
    <property type="component" value="Unassembled WGS sequence"/>
</dbReference>
<reference evidence="2 3" key="2">
    <citation type="submission" date="2018-11" db="EMBL/GenBank/DDBJ databases">
        <authorList>
            <consortium name="Pathogen Informatics"/>
        </authorList>
    </citation>
    <scope>NUCLEOTIDE SEQUENCE [LARGE SCALE GENOMIC DNA]</scope>
</reference>